<dbReference type="OrthoDB" id="1731207at2759"/>
<feature type="non-terminal residue" evidence="2">
    <location>
        <position position="1"/>
    </location>
</feature>
<evidence type="ECO:0000256" key="1">
    <source>
        <dbReference type="SAM" id="MobiDB-lite"/>
    </source>
</evidence>
<comment type="caution">
    <text evidence="2">The sequence shown here is derived from an EMBL/GenBank/DDBJ whole genome shotgun (WGS) entry which is preliminary data.</text>
</comment>
<dbReference type="AlphaFoldDB" id="A0A371F9W1"/>
<dbReference type="EMBL" id="QJKJ01009953">
    <property type="protein sequence ID" value="RDX75084.1"/>
    <property type="molecule type" value="Genomic_DNA"/>
</dbReference>
<accession>A0A371F9W1</accession>
<feature type="compositionally biased region" description="Basic and acidic residues" evidence="1">
    <location>
        <begin position="58"/>
        <end position="69"/>
    </location>
</feature>
<reference evidence="2" key="1">
    <citation type="submission" date="2018-05" db="EMBL/GenBank/DDBJ databases">
        <title>Draft genome of Mucuna pruriens seed.</title>
        <authorList>
            <person name="Nnadi N.E."/>
            <person name="Vos R."/>
            <person name="Hasami M.H."/>
            <person name="Devisetty U.K."/>
            <person name="Aguiy J.C."/>
        </authorList>
    </citation>
    <scope>NUCLEOTIDE SEQUENCE [LARGE SCALE GENOMIC DNA]</scope>
    <source>
        <strain evidence="2">JCA_2017</strain>
    </source>
</reference>
<evidence type="ECO:0000313" key="3">
    <source>
        <dbReference type="Proteomes" id="UP000257109"/>
    </source>
</evidence>
<feature type="compositionally biased region" description="Basic and acidic residues" evidence="1">
    <location>
        <begin position="82"/>
        <end position="91"/>
    </location>
</feature>
<organism evidence="2 3">
    <name type="scientific">Mucuna pruriens</name>
    <name type="common">Velvet bean</name>
    <name type="synonym">Dolichos pruriens</name>
    <dbReference type="NCBI Taxonomy" id="157652"/>
    <lineage>
        <taxon>Eukaryota</taxon>
        <taxon>Viridiplantae</taxon>
        <taxon>Streptophyta</taxon>
        <taxon>Embryophyta</taxon>
        <taxon>Tracheophyta</taxon>
        <taxon>Spermatophyta</taxon>
        <taxon>Magnoliopsida</taxon>
        <taxon>eudicotyledons</taxon>
        <taxon>Gunneridae</taxon>
        <taxon>Pentapetalae</taxon>
        <taxon>rosids</taxon>
        <taxon>fabids</taxon>
        <taxon>Fabales</taxon>
        <taxon>Fabaceae</taxon>
        <taxon>Papilionoideae</taxon>
        <taxon>50 kb inversion clade</taxon>
        <taxon>NPAAA clade</taxon>
        <taxon>indigoferoid/millettioid clade</taxon>
        <taxon>Phaseoleae</taxon>
        <taxon>Mucuna</taxon>
    </lineage>
</organism>
<keyword evidence="3" id="KW-1185">Reference proteome</keyword>
<name>A0A371F9W1_MUCPR</name>
<protein>
    <submittedName>
        <fullName evidence="2">Uncharacterized protein</fullName>
    </submittedName>
</protein>
<gene>
    <name evidence="2" type="ORF">CR513_45081</name>
</gene>
<dbReference type="Proteomes" id="UP000257109">
    <property type="component" value="Unassembled WGS sequence"/>
</dbReference>
<feature type="region of interest" description="Disordered" evidence="1">
    <location>
        <begin position="58"/>
        <end position="91"/>
    </location>
</feature>
<proteinExistence type="predicted"/>
<sequence length="91" mass="10778">MEVTLIRAQIFEDIQHIVELYDYTSISTLVHQASKVESQHRRHGKKFYPTTSINLKGKERKEEKLLRRDKIPRKRNAPFKGYQEEEGHIAS</sequence>
<evidence type="ECO:0000313" key="2">
    <source>
        <dbReference type="EMBL" id="RDX75084.1"/>
    </source>
</evidence>